<evidence type="ECO:0000313" key="2">
    <source>
        <dbReference type="Proteomes" id="UP001056120"/>
    </source>
</evidence>
<protein>
    <submittedName>
        <fullName evidence="1">Uncharacterized protein</fullName>
    </submittedName>
</protein>
<name>A0ACB9JAJ8_9ASTR</name>
<organism evidence="1 2">
    <name type="scientific">Smallanthus sonchifolius</name>
    <dbReference type="NCBI Taxonomy" id="185202"/>
    <lineage>
        <taxon>Eukaryota</taxon>
        <taxon>Viridiplantae</taxon>
        <taxon>Streptophyta</taxon>
        <taxon>Embryophyta</taxon>
        <taxon>Tracheophyta</taxon>
        <taxon>Spermatophyta</taxon>
        <taxon>Magnoliopsida</taxon>
        <taxon>eudicotyledons</taxon>
        <taxon>Gunneridae</taxon>
        <taxon>Pentapetalae</taxon>
        <taxon>asterids</taxon>
        <taxon>campanulids</taxon>
        <taxon>Asterales</taxon>
        <taxon>Asteraceae</taxon>
        <taxon>Asteroideae</taxon>
        <taxon>Heliantheae alliance</taxon>
        <taxon>Millerieae</taxon>
        <taxon>Smallanthus</taxon>
    </lineage>
</organism>
<dbReference type="Proteomes" id="UP001056120">
    <property type="component" value="Linkage Group LG05"/>
</dbReference>
<comment type="caution">
    <text evidence="1">The sequence shown here is derived from an EMBL/GenBank/DDBJ whole genome shotgun (WGS) entry which is preliminary data.</text>
</comment>
<proteinExistence type="predicted"/>
<gene>
    <name evidence="1" type="ORF">L1987_16277</name>
</gene>
<sequence length="124" mass="14171">MRYLDLIECYHQNAREMRDMESYGNSLKDEDIGEGTGVNTVDGSPKRRRVKAISDFPPMSVPNFGYENFKFLGSKSSAESKPKEDFEDCSSTSKMEQVSEDFMAVNKDSKIQRKQAKKTFGMMK</sequence>
<reference evidence="2" key="1">
    <citation type="journal article" date="2022" name="Mol. Ecol. Resour.">
        <title>The genomes of chicory, endive, great burdock and yacon provide insights into Asteraceae palaeo-polyploidization history and plant inulin production.</title>
        <authorList>
            <person name="Fan W."/>
            <person name="Wang S."/>
            <person name="Wang H."/>
            <person name="Wang A."/>
            <person name="Jiang F."/>
            <person name="Liu H."/>
            <person name="Zhao H."/>
            <person name="Xu D."/>
            <person name="Zhang Y."/>
        </authorList>
    </citation>
    <scope>NUCLEOTIDE SEQUENCE [LARGE SCALE GENOMIC DNA]</scope>
    <source>
        <strain evidence="2">cv. Yunnan</strain>
    </source>
</reference>
<dbReference type="EMBL" id="CM042022">
    <property type="protein sequence ID" value="KAI3816575.1"/>
    <property type="molecule type" value="Genomic_DNA"/>
</dbReference>
<accession>A0ACB9JAJ8</accession>
<reference evidence="1 2" key="2">
    <citation type="journal article" date="2022" name="Mol. Ecol. Resour.">
        <title>The genomes of chicory, endive, great burdock and yacon provide insights into Asteraceae paleo-polyploidization history and plant inulin production.</title>
        <authorList>
            <person name="Fan W."/>
            <person name="Wang S."/>
            <person name="Wang H."/>
            <person name="Wang A."/>
            <person name="Jiang F."/>
            <person name="Liu H."/>
            <person name="Zhao H."/>
            <person name="Xu D."/>
            <person name="Zhang Y."/>
        </authorList>
    </citation>
    <scope>NUCLEOTIDE SEQUENCE [LARGE SCALE GENOMIC DNA]</scope>
    <source>
        <strain evidence="2">cv. Yunnan</strain>
        <tissue evidence="1">Leaves</tissue>
    </source>
</reference>
<evidence type="ECO:0000313" key="1">
    <source>
        <dbReference type="EMBL" id="KAI3816575.1"/>
    </source>
</evidence>
<keyword evidence="2" id="KW-1185">Reference proteome</keyword>